<keyword evidence="1" id="KW-0472">Membrane</keyword>
<dbReference type="RefSeq" id="WP_131483683.1">
    <property type="nucleotide sequence ID" value="NZ_SJDL01000043.1"/>
</dbReference>
<dbReference type="Pfam" id="PF04403">
    <property type="entry name" value="PqiA"/>
    <property type="match status" value="1"/>
</dbReference>
<dbReference type="Proteomes" id="UP000313645">
    <property type="component" value="Unassembled WGS sequence"/>
</dbReference>
<comment type="caution">
    <text evidence="2">The sequence shown here is derived from an EMBL/GenBank/DDBJ whole genome shotgun (WGS) entry which is preliminary data.</text>
</comment>
<sequence>MSDNTPLIICEYCDAVYQRPTLAIHQQAHCVRCGGLLARPHLFHVDHLLALCVTAIMLVAFLSFYPVLVIRTGGQTHDATLVDAVWALTEGPTGIMALLAAFSVVVVPVTQVALLTWLLGFAHFRQRAPGFRGCMRWLATLGPWSMLEVFLLGALVAVFKITGRIEVLPTMGLLALGGLSLLIIGMAGRDVQRLWDELP</sequence>
<gene>
    <name evidence="2" type="ORF">EZI54_20155</name>
</gene>
<keyword evidence="1" id="KW-1133">Transmembrane helix</keyword>
<evidence type="ECO:0000313" key="2">
    <source>
        <dbReference type="EMBL" id="TBW49089.1"/>
    </source>
</evidence>
<keyword evidence="3" id="KW-1185">Reference proteome</keyword>
<feature type="transmembrane region" description="Helical" evidence="1">
    <location>
        <begin position="141"/>
        <end position="161"/>
    </location>
</feature>
<organism evidence="2 3">
    <name type="scientific">Marinobacter halodurans</name>
    <dbReference type="NCBI Taxonomy" id="2528979"/>
    <lineage>
        <taxon>Bacteria</taxon>
        <taxon>Pseudomonadati</taxon>
        <taxon>Pseudomonadota</taxon>
        <taxon>Gammaproteobacteria</taxon>
        <taxon>Pseudomonadales</taxon>
        <taxon>Marinobacteraceae</taxon>
        <taxon>Marinobacter</taxon>
    </lineage>
</organism>
<accession>A0ABY1ZF11</accession>
<protein>
    <submittedName>
        <fullName evidence="2">Paraquat-inducible protein A</fullName>
    </submittedName>
</protein>
<feature type="transmembrane region" description="Helical" evidence="1">
    <location>
        <begin position="167"/>
        <end position="187"/>
    </location>
</feature>
<dbReference type="EMBL" id="SJDL01000043">
    <property type="protein sequence ID" value="TBW49089.1"/>
    <property type="molecule type" value="Genomic_DNA"/>
</dbReference>
<feature type="transmembrane region" description="Helical" evidence="1">
    <location>
        <begin position="48"/>
        <end position="68"/>
    </location>
</feature>
<dbReference type="InterPro" id="IPR007498">
    <property type="entry name" value="PqiA-like"/>
</dbReference>
<evidence type="ECO:0000313" key="3">
    <source>
        <dbReference type="Proteomes" id="UP000313645"/>
    </source>
</evidence>
<evidence type="ECO:0000256" key="1">
    <source>
        <dbReference type="SAM" id="Phobius"/>
    </source>
</evidence>
<proteinExistence type="predicted"/>
<name>A0ABY1ZF11_9GAMM</name>
<reference evidence="2 3" key="1">
    <citation type="submission" date="2019-02" db="EMBL/GenBank/DDBJ databases">
        <title>Marinobacter halodurans sp. nov., a marine bacterium isolated from sea tidal flat.</title>
        <authorList>
            <person name="Yoo Y."/>
            <person name="Lee D.W."/>
            <person name="Kim B.S."/>
            <person name="Kim J.-J."/>
        </authorList>
    </citation>
    <scope>NUCLEOTIDE SEQUENCE [LARGE SCALE GENOMIC DNA]</scope>
    <source>
        <strain evidence="2 3">YJ-S3-2</strain>
    </source>
</reference>
<keyword evidence="1" id="KW-0812">Transmembrane</keyword>
<feature type="transmembrane region" description="Helical" evidence="1">
    <location>
        <begin position="95"/>
        <end position="120"/>
    </location>
</feature>